<dbReference type="Proteomes" id="UP001259492">
    <property type="component" value="Unassembled WGS sequence"/>
</dbReference>
<protein>
    <submittedName>
        <fullName evidence="4">TPM domain-containing protein</fullName>
    </submittedName>
</protein>
<evidence type="ECO:0000256" key="2">
    <source>
        <dbReference type="SAM" id="SignalP"/>
    </source>
</evidence>
<keyword evidence="1" id="KW-1133">Transmembrane helix</keyword>
<dbReference type="PANTHER" id="PTHR30373">
    <property type="entry name" value="UPF0603 PROTEIN YGCG"/>
    <property type="match status" value="1"/>
</dbReference>
<dbReference type="EMBL" id="JAVRIA010000001">
    <property type="protein sequence ID" value="MDT0557100.1"/>
    <property type="molecule type" value="Genomic_DNA"/>
</dbReference>
<sequence>MKQQIVFFILLICCCKLSFAQFDIPEKPKRTEDQTSLYDDINLLSKAQHNALEQKLIRYSDSTSTQIFVAIIKSTNNDDISLVATEWGERWGIGQATEDNGIVILLAKDDREIDISTGYGIEYRLTDILAERVINRIIIPEFKRGDFYGGLDKGTDAIFEVLNGEFKNDKINNEVRFPIEVFIVLFIFFIIFIIAITKNRRGGNGHGGQRHSGANDILEAIILSNMGKGSYRRSSGGFGGWSSGGSSSSGGSFGGGFSGGFGGGSFGGGGASGSW</sequence>
<evidence type="ECO:0000256" key="1">
    <source>
        <dbReference type="SAM" id="Phobius"/>
    </source>
</evidence>
<reference evidence="4 5" key="1">
    <citation type="submission" date="2023-09" db="EMBL/GenBank/DDBJ databases">
        <authorList>
            <person name="Rey-Velasco X."/>
        </authorList>
    </citation>
    <scope>NUCLEOTIDE SEQUENCE [LARGE SCALE GENOMIC DNA]</scope>
    <source>
        <strain evidence="4 5">W332</strain>
    </source>
</reference>
<keyword evidence="1" id="KW-0812">Transmembrane</keyword>
<dbReference type="PANTHER" id="PTHR30373:SF2">
    <property type="entry name" value="UPF0603 PROTEIN YGCG"/>
    <property type="match status" value="1"/>
</dbReference>
<evidence type="ECO:0000313" key="4">
    <source>
        <dbReference type="EMBL" id="MDT0557100.1"/>
    </source>
</evidence>
<dbReference type="RefSeq" id="WP_311425873.1">
    <property type="nucleotide sequence ID" value="NZ_JAVRIA010000001.1"/>
</dbReference>
<evidence type="ECO:0000313" key="5">
    <source>
        <dbReference type="Proteomes" id="UP001259492"/>
    </source>
</evidence>
<dbReference type="InterPro" id="IPR007621">
    <property type="entry name" value="TPM_dom"/>
</dbReference>
<keyword evidence="5" id="KW-1185">Reference proteome</keyword>
<keyword evidence="2" id="KW-0732">Signal</keyword>
<comment type="caution">
    <text evidence="4">The sequence shown here is derived from an EMBL/GenBank/DDBJ whole genome shotgun (WGS) entry which is preliminary data.</text>
</comment>
<feature type="domain" description="TPM" evidence="3">
    <location>
        <begin position="38"/>
        <end position="160"/>
    </location>
</feature>
<dbReference type="Gene3D" id="3.10.310.50">
    <property type="match status" value="1"/>
</dbReference>
<gene>
    <name evidence="4" type="ORF">RM697_00485</name>
</gene>
<feature type="signal peptide" evidence="2">
    <location>
        <begin position="1"/>
        <end position="20"/>
    </location>
</feature>
<evidence type="ECO:0000259" key="3">
    <source>
        <dbReference type="Pfam" id="PF04536"/>
    </source>
</evidence>
<keyword evidence="1" id="KW-0472">Membrane</keyword>
<feature type="transmembrane region" description="Helical" evidence="1">
    <location>
        <begin position="177"/>
        <end position="196"/>
    </location>
</feature>
<accession>A0ABU2YH45</accession>
<dbReference type="Pfam" id="PF04536">
    <property type="entry name" value="TPM_phosphatase"/>
    <property type="match status" value="1"/>
</dbReference>
<organism evidence="4 5">
    <name type="scientific">Microcosmobacter mediterraneus</name>
    <dbReference type="NCBI Taxonomy" id="3075607"/>
    <lineage>
        <taxon>Bacteria</taxon>
        <taxon>Pseudomonadati</taxon>
        <taxon>Bacteroidota</taxon>
        <taxon>Flavobacteriia</taxon>
        <taxon>Flavobacteriales</taxon>
        <taxon>Flavobacteriaceae</taxon>
        <taxon>Microcosmobacter</taxon>
    </lineage>
</organism>
<feature type="chain" id="PRO_5045489280" evidence="2">
    <location>
        <begin position="21"/>
        <end position="275"/>
    </location>
</feature>
<proteinExistence type="predicted"/>
<name>A0ABU2YH45_9FLAO</name>